<dbReference type="Proteomes" id="UP000199347">
    <property type="component" value="Unassembled WGS sequence"/>
</dbReference>
<gene>
    <name evidence="1" type="ORF">SAMN03080610_00204</name>
</gene>
<evidence type="ECO:0000313" key="1">
    <source>
        <dbReference type="EMBL" id="SCZ20981.1"/>
    </source>
</evidence>
<evidence type="ECO:0000313" key="2">
    <source>
        <dbReference type="Proteomes" id="UP000199347"/>
    </source>
</evidence>
<dbReference type="EMBL" id="FMVW01000001">
    <property type="protein sequence ID" value="SCZ20981.1"/>
    <property type="molecule type" value="Genomic_DNA"/>
</dbReference>
<dbReference type="RefSeq" id="WP_092809035.1">
    <property type="nucleotide sequence ID" value="NZ_FMVW01000001.1"/>
</dbReference>
<dbReference type="STRING" id="1120955.SAMN03080610_00204"/>
<reference evidence="1 2" key="1">
    <citation type="submission" date="2016-10" db="EMBL/GenBank/DDBJ databases">
        <authorList>
            <person name="de Groot N.N."/>
        </authorList>
    </citation>
    <scope>NUCLEOTIDE SEQUENCE [LARGE SCALE GENOMIC DNA]</scope>
    <source>
        <strain evidence="1 2">DSM 2698</strain>
    </source>
</reference>
<protein>
    <submittedName>
        <fullName evidence="1">Uncharacterized protein</fullName>
    </submittedName>
</protein>
<organism evidence="1 2">
    <name type="scientific">Afifella marina DSM 2698</name>
    <dbReference type="NCBI Taxonomy" id="1120955"/>
    <lineage>
        <taxon>Bacteria</taxon>
        <taxon>Pseudomonadati</taxon>
        <taxon>Pseudomonadota</taxon>
        <taxon>Alphaproteobacteria</taxon>
        <taxon>Hyphomicrobiales</taxon>
        <taxon>Afifellaceae</taxon>
        <taxon>Afifella</taxon>
    </lineage>
</organism>
<keyword evidence="2" id="KW-1185">Reference proteome</keyword>
<accession>A0A1G5M893</accession>
<name>A0A1G5M893_AFIMA</name>
<sequence>MATEAGHLHQPDYLRGLAKQLREEADRAEARAKNLETGKEAVGCDPGCWNVLSTCIQVQPL</sequence>
<dbReference type="AlphaFoldDB" id="A0A1G5M893"/>
<proteinExistence type="predicted"/>